<evidence type="ECO:0000256" key="2">
    <source>
        <dbReference type="SAM" id="SignalP"/>
    </source>
</evidence>
<gene>
    <name evidence="3" type="ORF">SAMN05660841_02117</name>
</gene>
<organism evidence="3 4">
    <name type="scientific">Sphingobacterium nematocida</name>
    <dbReference type="NCBI Taxonomy" id="1513896"/>
    <lineage>
        <taxon>Bacteria</taxon>
        <taxon>Pseudomonadati</taxon>
        <taxon>Bacteroidota</taxon>
        <taxon>Sphingobacteriia</taxon>
        <taxon>Sphingobacteriales</taxon>
        <taxon>Sphingobacteriaceae</taxon>
        <taxon>Sphingobacterium</taxon>
    </lineage>
</organism>
<dbReference type="InterPro" id="IPR005901">
    <property type="entry name" value="GLPGLI"/>
</dbReference>
<feature type="compositionally biased region" description="Gly residues" evidence="1">
    <location>
        <begin position="122"/>
        <end position="134"/>
    </location>
</feature>
<proteinExistence type="predicted"/>
<dbReference type="EMBL" id="FUZF01000008">
    <property type="protein sequence ID" value="SKB74317.1"/>
    <property type="molecule type" value="Genomic_DNA"/>
</dbReference>
<evidence type="ECO:0000313" key="3">
    <source>
        <dbReference type="EMBL" id="SKB74317.1"/>
    </source>
</evidence>
<sequence length="312" mass="34384">MANCQITMNTKKIISKMSKLIALACILLVSKLASAQYAYFGTRGTISFDKVTYTRAQTREMMKKFEQASPGRMGGMHFWGGDINSMPDSRTEKMTMQFDENGSLLAPIEEDEDKNSSRGQRGNIGGGRGNRGGAMGAISVQGGGGAVVMRGGGASRRNSAKVLYQNLKSNTAEVQIELDDKYILKDSLSKVTWRFTDEYRNIAGFECRRVNGATPDSLYLVAFYTDQIPVSGGPALSHGLPGMILGLAIPEMHIQYWATNVAYHNELVPTDWKDKKSKPMTLDEFSNAVGRFFQRGRDSGSAKKNILEQLIY</sequence>
<evidence type="ECO:0000256" key="1">
    <source>
        <dbReference type="SAM" id="MobiDB-lite"/>
    </source>
</evidence>
<keyword evidence="4" id="KW-1185">Reference proteome</keyword>
<feature type="signal peptide" evidence="2">
    <location>
        <begin position="1"/>
        <end position="35"/>
    </location>
</feature>
<dbReference type="Pfam" id="PF09697">
    <property type="entry name" value="Porph_ging"/>
    <property type="match status" value="1"/>
</dbReference>
<evidence type="ECO:0000313" key="4">
    <source>
        <dbReference type="Proteomes" id="UP000190150"/>
    </source>
</evidence>
<reference evidence="4" key="1">
    <citation type="submission" date="2017-02" db="EMBL/GenBank/DDBJ databases">
        <authorList>
            <person name="Varghese N."/>
            <person name="Submissions S."/>
        </authorList>
    </citation>
    <scope>NUCLEOTIDE SEQUENCE [LARGE SCALE GENOMIC DNA]</scope>
    <source>
        <strain evidence="4">DSM 24091</strain>
    </source>
</reference>
<dbReference type="NCBIfam" id="TIGR01200">
    <property type="entry name" value="GLPGLI"/>
    <property type="match status" value="1"/>
</dbReference>
<dbReference type="STRING" id="1513896.SAMN05660841_02117"/>
<accession>A0A1T5DR79</accession>
<dbReference type="Proteomes" id="UP000190150">
    <property type="component" value="Unassembled WGS sequence"/>
</dbReference>
<keyword evidence="2" id="KW-0732">Signal</keyword>
<name>A0A1T5DR79_9SPHI</name>
<feature type="chain" id="PRO_5013386980" evidence="2">
    <location>
        <begin position="36"/>
        <end position="312"/>
    </location>
</feature>
<protein>
    <submittedName>
        <fullName evidence="3">GLPGLI family protein</fullName>
    </submittedName>
</protein>
<dbReference type="AlphaFoldDB" id="A0A1T5DR79"/>
<feature type="region of interest" description="Disordered" evidence="1">
    <location>
        <begin position="107"/>
        <end position="134"/>
    </location>
</feature>